<dbReference type="InterPro" id="IPR000415">
    <property type="entry name" value="Nitroreductase-like"/>
</dbReference>
<organism evidence="2 3">
    <name type="scientific">Rhodococcus opacus RKJ300 = JCM 13270</name>
    <dbReference type="NCBI Taxonomy" id="1165867"/>
    <lineage>
        <taxon>Bacteria</taxon>
        <taxon>Bacillati</taxon>
        <taxon>Actinomycetota</taxon>
        <taxon>Actinomycetes</taxon>
        <taxon>Mycobacteriales</taxon>
        <taxon>Nocardiaceae</taxon>
        <taxon>Rhodococcus</taxon>
    </lineage>
</organism>
<reference evidence="2 3" key="1">
    <citation type="journal article" date="2012" name="J. Bacteriol.">
        <title>Draft genome sequence of the nitrophenol-degrading actinomycete Rhodococcus imtechensis RKJ300.</title>
        <authorList>
            <person name="Vikram S."/>
            <person name="Kumar S."/>
            <person name="Subramanian S."/>
            <person name="Raghava G.P."/>
        </authorList>
    </citation>
    <scope>NUCLEOTIDE SEQUENCE [LARGE SCALE GENOMIC DNA]</scope>
    <source>
        <strain evidence="2 3">RKJ300</strain>
    </source>
</reference>
<dbReference type="PANTHER" id="PTHR23026:SF123">
    <property type="entry name" value="NAD(P)H NITROREDUCTASE RV3131-RELATED"/>
    <property type="match status" value="1"/>
</dbReference>
<dbReference type="Gene3D" id="3.40.109.10">
    <property type="entry name" value="NADH Oxidase"/>
    <property type="match status" value="1"/>
</dbReference>
<comment type="caution">
    <text evidence="2">The sequence shown here is derived from an EMBL/GenBank/DDBJ whole genome shotgun (WGS) entry which is preliminary data.</text>
</comment>
<dbReference type="AlphaFoldDB" id="I0WS98"/>
<dbReference type="GO" id="GO:0016491">
    <property type="term" value="F:oxidoreductase activity"/>
    <property type="evidence" value="ECO:0007669"/>
    <property type="project" value="InterPro"/>
</dbReference>
<gene>
    <name evidence="2" type="ORF">W59_14306</name>
</gene>
<dbReference type="NCBIfam" id="NF047509">
    <property type="entry name" value="Rv3131_FMN_oxido"/>
    <property type="match status" value="1"/>
</dbReference>
<name>I0WS98_RHOOP</name>
<dbReference type="PANTHER" id="PTHR23026">
    <property type="entry name" value="NADPH NITROREDUCTASE"/>
    <property type="match status" value="1"/>
</dbReference>
<dbReference type="SUPFAM" id="SSF55469">
    <property type="entry name" value="FMN-dependent nitroreductase-like"/>
    <property type="match status" value="2"/>
</dbReference>
<feature type="region of interest" description="Disordered" evidence="1">
    <location>
        <begin position="320"/>
        <end position="347"/>
    </location>
</feature>
<dbReference type="RefSeq" id="WP_007297761.1">
    <property type="nucleotide sequence ID" value="NZ_AJJH01000072.1"/>
</dbReference>
<evidence type="ECO:0000256" key="1">
    <source>
        <dbReference type="SAM" id="MobiDB-lite"/>
    </source>
</evidence>
<proteinExistence type="predicted"/>
<protein>
    <recommendedName>
        <fullName evidence="4">Nitroreductase domain-containing protein</fullName>
    </recommendedName>
</protein>
<dbReference type="PATRIC" id="fig|1165867.3.peg.2910"/>
<dbReference type="EMBL" id="AJJH01000072">
    <property type="protein sequence ID" value="EID79264.1"/>
    <property type="molecule type" value="Genomic_DNA"/>
</dbReference>
<dbReference type="Proteomes" id="UP000006447">
    <property type="component" value="Unassembled WGS sequence"/>
</dbReference>
<evidence type="ECO:0008006" key="4">
    <source>
        <dbReference type="Google" id="ProtNLM"/>
    </source>
</evidence>
<accession>I0WS98</accession>
<evidence type="ECO:0000313" key="3">
    <source>
        <dbReference type="Proteomes" id="UP000006447"/>
    </source>
</evidence>
<sequence>MYQTPAPNLWGTEVEAIVDSTIPDVNVVRIAVDLACRAPSVHNSQPWHWRYAGGRLDLHTERGRLLASTDPTGRQLVISCGAALHHLQTALTALRWSTDIQRFPEGPHSGHLATIRFHRDARPQSHDFDLLAAIRHRFSDRRPFGPVSPKRSLPRSLPELVRRQGVALTVLPEDARPVLAAATAYTAATRKYDSAYQAELHWWVGHSIPAGDIPAEALATADNSARVDIGRRFPAGRDDGSSAEVDQSTVLVLSTDSDGRPDWLRAGEALSLVLLEATVGGLATCPLTHMTECRPSREMIRELLPDGGYPQALIRVGVTEKRRPPRQTPRRPTDAVFSVGTRRGGYR</sequence>
<dbReference type="InterPro" id="IPR050627">
    <property type="entry name" value="Nitroreductase/BluB"/>
</dbReference>
<evidence type="ECO:0000313" key="2">
    <source>
        <dbReference type="EMBL" id="EID79264.1"/>
    </source>
</evidence>